<dbReference type="AlphaFoldDB" id="A0A0L8I8V3"/>
<name>A0A0L8I8V3_OCTBM</name>
<evidence type="ECO:0000256" key="1">
    <source>
        <dbReference type="SAM" id="Phobius"/>
    </source>
</evidence>
<organism evidence="2">
    <name type="scientific">Octopus bimaculoides</name>
    <name type="common">California two-spotted octopus</name>
    <dbReference type="NCBI Taxonomy" id="37653"/>
    <lineage>
        <taxon>Eukaryota</taxon>
        <taxon>Metazoa</taxon>
        <taxon>Spiralia</taxon>
        <taxon>Lophotrochozoa</taxon>
        <taxon>Mollusca</taxon>
        <taxon>Cephalopoda</taxon>
        <taxon>Coleoidea</taxon>
        <taxon>Octopodiformes</taxon>
        <taxon>Octopoda</taxon>
        <taxon>Incirrata</taxon>
        <taxon>Octopodidae</taxon>
        <taxon>Octopus</taxon>
    </lineage>
</organism>
<accession>A0A0L8I8V3</accession>
<feature type="transmembrane region" description="Helical" evidence="1">
    <location>
        <begin position="6"/>
        <end position="24"/>
    </location>
</feature>
<evidence type="ECO:0000313" key="2">
    <source>
        <dbReference type="EMBL" id="KOF97933.1"/>
    </source>
</evidence>
<gene>
    <name evidence="2" type="ORF">OCBIM_22028048mg</name>
</gene>
<keyword evidence="1" id="KW-0472">Membrane</keyword>
<keyword evidence="1" id="KW-0812">Transmembrane</keyword>
<reference evidence="2" key="1">
    <citation type="submission" date="2015-07" db="EMBL/GenBank/DDBJ databases">
        <title>MeaNS - Measles Nucleotide Surveillance Program.</title>
        <authorList>
            <person name="Tran T."/>
            <person name="Druce J."/>
        </authorList>
    </citation>
    <scope>NUCLEOTIDE SEQUENCE</scope>
    <source>
        <strain evidence="2">UCB-OBI-ISO-001</strain>
        <tissue evidence="2">Gonad</tissue>
    </source>
</reference>
<sequence length="113" mass="13059">MSSLSILHFNYFSYFSLFCTFLFLSHYPHSLSISTQQLYTRFIHSSTSLLLNSSTSGRLHNHIKTECCFATQHHHIRPTLTQITIIATAGLSSPFYWKNTNNSSLFITTQHHF</sequence>
<keyword evidence="1" id="KW-1133">Transmembrane helix</keyword>
<protein>
    <submittedName>
        <fullName evidence="2">Uncharacterized protein</fullName>
    </submittedName>
</protein>
<proteinExistence type="predicted"/>
<dbReference type="EMBL" id="KQ416244">
    <property type="protein sequence ID" value="KOF97933.1"/>
    <property type="molecule type" value="Genomic_DNA"/>
</dbReference>